<sequence>MVTRPVDGGGAPDSAGRRGRCMAELYRASAKCALNLAFNALQIRQESPGDGAGADGGESDRALACRRNRRPMRDLEA</sequence>
<protein>
    <submittedName>
        <fullName evidence="2">Uncharacterized protein</fullName>
    </submittedName>
</protein>
<evidence type="ECO:0000313" key="2">
    <source>
        <dbReference type="EMBL" id="KAJ3660473.1"/>
    </source>
</evidence>
<dbReference type="Proteomes" id="UP001168821">
    <property type="component" value="Unassembled WGS sequence"/>
</dbReference>
<dbReference type="EMBL" id="JALNTZ010000002">
    <property type="protein sequence ID" value="KAJ3660473.1"/>
    <property type="molecule type" value="Genomic_DNA"/>
</dbReference>
<proteinExistence type="predicted"/>
<reference evidence="2" key="1">
    <citation type="journal article" date="2023" name="G3 (Bethesda)">
        <title>Whole genome assemblies of Zophobas morio and Tenebrio molitor.</title>
        <authorList>
            <person name="Kaur S."/>
            <person name="Stinson S.A."/>
            <person name="diCenzo G.C."/>
        </authorList>
    </citation>
    <scope>NUCLEOTIDE SEQUENCE</scope>
    <source>
        <strain evidence="2">QUZm001</strain>
    </source>
</reference>
<comment type="caution">
    <text evidence="2">The sequence shown here is derived from an EMBL/GenBank/DDBJ whole genome shotgun (WGS) entry which is preliminary data.</text>
</comment>
<keyword evidence="3" id="KW-1185">Reference proteome</keyword>
<organism evidence="2 3">
    <name type="scientific">Zophobas morio</name>
    <dbReference type="NCBI Taxonomy" id="2755281"/>
    <lineage>
        <taxon>Eukaryota</taxon>
        <taxon>Metazoa</taxon>
        <taxon>Ecdysozoa</taxon>
        <taxon>Arthropoda</taxon>
        <taxon>Hexapoda</taxon>
        <taxon>Insecta</taxon>
        <taxon>Pterygota</taxon>
        <taxon>Neoptera</taxon>
        <taxon>Endopterygota</taxon>
        <taxon>Coleoptera</taxon>
        <taxon>Polyphaga</taxon>
        <taxon>Cucujiformia</taxon>
        <taxon>Tenebrionidae</taxon>
        <taxon>Zophobas</taxon>
    </lineage>
</organism>
<name>A0AA38MLW2_9CUCU</name>
<evidence type="ECO:0000256" key="1">
    <source>
        <dbReference type="SAM" id="MobiDB-lite"/>
    </source>
</evidence>
<evidence type="ECO:0000313" key="3">
    <source>
        <dbReference type="Proteomes" id="UP001168821"/>
    </source>
</evidence>
<gene>
    <name evidence="2" type="ORF">Zmor_004921</name>
</gene>
<accession>A0AA38MLW2</accession>
<feature type="region of interest" description="Disordered" evidence="1">
    <location>
        <begin position="46"/>
        <end position="77"/>
    </location>
</feature>
<dbReference type="AlphaFoldDB" id="A0AA38MLW2"/>